<dbReference type="Gene3D" id="3.40.10.10">
    <property type="entry name" value="DNA Methylphosphotriester Repair Domain"/>
    <property type="match status" value="1"/>
</dbReference>
<evidence type="ECO:0000313" key="4">
    <source>
        <dbReference type="EMBL" id="KAE8268521.1"/>
    </source>
</evidence>
<name>A0A8X7NAN8_9BASI</name>
<feature type="compositionally biased region" description="Low complexity" evidence="2">
    <location>
        <begin position="205"/>
        <end position="219"/>
    </location>
</feature>
<evidence type="ECO:0000259" key="3">
    <source>
        <dbReference type="Pfam" id="PF02805"/>
    </source>
</evidence>
<dbReference type="GO" id="GO:0003677">
    <property type="term" value="F:DNA binding"/>
    <property type="evidence" value="ECO:0007669"/>
    <property type="project" value="InterPro"/>
</dbReference>
<reference evidence="4" key="1">
    <citation type="submission" date="2016-04" db="EMBL/GenBank/DDBJ databases">
        <authorList>
            <person name="Nguyen H.D."/>
            <person name="Samba Siva P."/>
            <person name="Cullis J."/>
            <person name="Levesque C.A."/>
            <person name="Hambleton S."/>
        </authorList>
    </citation>
    <scope>NUCLEOTIDE SEQUENCE</scope>
    <source>
        <strain evidence="4">DAOMC 236422</strain>
    </source>
</reference>
<dbReference type="GO" id="GO:0006281">
    <property type="term" value="P:DNA repair"/>
    <property type="evidence" value="ECO:0007669"/>
    <property type="project" value="InterPro"/>
</dbReference>
<dbReference type="GO" id="GO:0008270">
    <property type="term" value="F:zinc ion binding"/>
    <property type="evidence" value="ECO:0007669"/>
    <property type="project" value="InterPro"/>
</dbReference>
<dbReference type="Pfam" id="PF02805">
    <property type="entry name" value="Ada_Zn_binding"/>
    <property type="match status" value="1"/>
</dbReference>
<proteinExistence type="predicted"/>
<feature type="compositionally biased region" description="Polar residues" evidence="2">
    <location>
        <begin position="738"/>
        <end position="748"/>
    </location>
</feature>
<comment type="caution">
    <text evidence="4">The sequence shown here is derived from an EMBL/GenBank/DDBJ whole genome shotgun (WGS) entry which is preliminary data.</text>
</comment>
<feature type="domain" description="Ada DNA repair metal-binding" evidence="3">
    <location>
        <begin position="365"/>
        <end position="430"/>
    </location>
</feature>
<feature type="region of interest" description="Disordered" evidence="2">
    <location>
        <begin position="201"/>
        <end position="241"/>
    </location>
</feature>
<dbReference type="SUPFAM" id="SSF57884">
    <property type="entry name" value="Ada DNA repair protein, N-terminal domain (N-Ada 10)"/>
    <property type="match status" value="1"/>
</dbReference>
<evidence type="ECO:0000313" key="5">
    <source>
        <dbReference type="Proteomes" id="UP000078113"/>
    </source>
</evidence>
<dbReference type="GO" id="GO:0008168">
    <property type="term" value="F:methyltransferase activity"/>
    <property type="evidence" value="ECO:0007669"/>
    <property type="project" value="InterPro"/>
</dbReference>
<gene>
    <name evidence="4" type="ORF">A4X09_0g3821</name>
</gene>
<dbReference type="AlphaFoldDB" id="A0A8X7NAN8"/>
<accession>A0A8X7NAN8</accession>
<dbReference type="GO" id="GO:0006355">
    <property type="term" value="P:regulation of DNA-templated transcription"/>
    <property type="evidence" value="ECO:0007669"/>
    <property type="project" value="InterPro"/>
</dbReference>
<keyword evidence="5" id="KW-1185">Reference proteome</keyword>
<dbReference type="InterPro" id="IPR004026">
    <property type="entry name" value="Ada_DNA_repair_Zn-bd"/>
</dbReference>
<reference evidence="4" key="2">
    <citation type="journal article" date="2019" name="IMA Fungus">
        <title>Genome sequencing and comparison of five Tilletia species to identify candidate genes for the detection of regulated species infecting wheat.</title>
        <authorList>
            <person name="Nguyen H.D.T."/>
            <person name="Sultana T."/>
            <person name="Kesanakurti P."/>
            <person name="Hambleton S."/>
        </authorList>
    </citation>
    <scope>NUCLEOTIDE SEQUENCE</scope>
    <source>
        <strain evidence="4">DAOMC 236422</strain>
    </source>
</reference>
<dbReference type="InterPro" id="IPR035451">
    <property type="entry name" value="Ada-like_dom_sf"/>
</dbReference>
<sequence length="748" mass="80257">MQAYPRPLAYPHHISNQRLASIAPNAAMYGSSFDSHPTSSSMADPRSQHVAYVPQNLSSGMLPYQPEGSIRPQVPAYAVSPDAVWAQASSSQLMPAIDVPTEHTTLSQMTPIHDPSSTMFLPQANAGMPAAPLSTTSNATSFGSVQADAYSPTQPAPVSPVEPLSWNMFPPPGHVRPSGTHFPASQNNYPFAFRQQPVGMTSPYSHPLPQLHQHSQPHPQHQHQHQHLPQAQPPAMGWAYGGPDTVKAETLPPNSPGLREEAGSGMYRHVSAPSTPIAALESGRAYSLADFRQVPPPAQDMHPSAILTSSPHLGSISQIPGPSNMPMFPGSYRAVDLRPATSAGLMSETPSIPYLDRNFSTEQSKYEAVMARSHAADRAFVCGATTTRIYCRPSCASKRPDRTRLQFFCNPNGAGKAEQAGYRPCKRCKPQTPGTADQCVLAVGECARHMVMSARNPSAGGGNDDDDDEIRRGTLKEYSARANLSAFHFHRTFKAVTSVTLGELGKALNTLALHDALGDWIPAPPSQMIGPSSMPMRSSPPPPEDIAHLLIGWSARRARRALGGLAPGVYAAGCPHAMVNHVITESAFGPVALAFLHPIPGVENNRASMMTHIGSSPMPVAAEDGGYLQRQNTAPQQLHQSADMLPATPSPNAILLACILGQDAAAVMQRRFPYSQAQPNLAPWVMNIVEELHRTGSREVQLPPEVVGAVRRARVYLEVMHRMTPKRTSSDAGIAAEASSSSTSLDNV</sequence>
<evidence type="ECO:0000256" key="2">
    <source>
        <dbReference type="SAM" id="MobiDB-lite"/>
    </source>
</evidence>
<feature type="region of interest" description="Disordered" evidence="2">
    <location>
        <begin position="727"/>
        <end position="748"/>
    </location>
</feature>
<keyword evidence="1" id="KW-0010">Activator</keyword>
<dbReference type="EMBL" id="LWDG02000146">
    <property type="protein sequence ID" value="KAE8268521.1"/>
    <property type="molecule type" value="Genomic_DNA"/>
</dbReference>
<evidence type="ECO:0000256" key="1">
    <source>
        <dbReference type="ARBA" id="ARBA00023159"/>
    </source>
</evidence>
<organism evidence="4 5">
    <name type="scientific">Tilletia walkeri</name>
    <dbReference type="NCBI Taxonomy" id="117179"/>
    <lineage>
        <taxon>Eukaryota</taxon>
        <taxon>Fungi</taxon>
        <taxon>Dikarya</taxon>
        <taxon>Basidiomycota</taxon>
        <taxon>Ustilaginomycotina</taxon>
        <taxon>Exobasidiomycetes</taxon>
        <taxon>Tilletiales</taxon>
        <taxon>Tilletiaceae</taxon>
        <taxon>Tilletia</taxon>
    </lineage>
</organism>
<protein>
    <recommendedName>
        <fullName evidence="3">Ada DNA repair metal-binding domain-containing protein</fullName>
    </recommendedName>
</protein>
<dbReference type="Proteomes" id="UP000078113">
    <property type="component" value="Unassembled WGS sequence"/>
</dbReference>